<dbReference type="RefSeq" id="XP_007756714.1">
    <property type="nucleotide sequence ID" value="XM_007758524.1"/>
</dbReference>
<dbReference type="eggNOG" id="ENOG502SGIT">
    <property type="taxonomic scope" value="Eukaryota"/>
</dbReference>
<evidence type="ECO:0008006" key="3">
    <source>
        <dbReference type="Google" id="ProtNLM"/>
    </source>
</evidence>
<dbReference type="Gene3D" id="1.10.10.10">
    <property type="entry name" value="Winged helix-like DNA-binding domain superfamily/Winged helix DNA-binding domain"/>
    <property type="match status" value="1"/>
</dbReference>
<organism evidence="1 2">
    <name type="scientific">Cladophialophora yegresii CBS 114405</name>
    <dbReference type="NCBI Taxonomy" id="1182544"/>
    <lineage>
        <taxon>Eukaryota</taxon>
        <taxon>Fungi</taxon>
        <taxon>Dikarya</taxon>
        <taxon>Ascomycota</taxon>
        <taxon>Pezizomycotina</taxon>
        <taxon>Eurotiomycetes</taxon>
        <taxon>Chaetothyriomycetidae</taxon>
        <taxon>Chaetothyriales</taxon>
        <taxon>Herpotrichiellaceae</taxon>
        <taxon>Cladophialophora</taxon>
    </lineage>
</organism>
<dbReference type="GeneID" id="19179099"/>
<dbReference type="VEuPathDB" id="FungiDB:A1O7_04513"/>
<dbReference type="AlphaFoldDB" id="W9W768"/>
<sequence length="99" mass="11493">MPPSTTLLTERFEHLLSRRTYPKTICPSEVARSLSSNELHSLGVREWRDLMPRLREMAFELRDSGHVEILQRGDVVDADRKEADVRGPIRIRLRPQAET</sequence>
<dbReference type="InterPro" id="IPR036388">
    <property type="entry name" value="WH-like_DNA-bd_sf"/>
</dbReference>
<dbReference type="OrthoDB" id="2563170at2759"/>
<name>W9W768_9EURO</name>
<keyword evidence="2" id="KW-1185">Reference proteome</keyword>
<accession>W9W768</accession>
<dbReference type="EMBL" id="AMGW01000003">
    <property type="protein sequence ID" value="EXJ60361.1"/>
    <property type="molecule type" value="Genomic_DNA"/>
</dbReference>
<reference evidence="1 2" key="1">
    <citation type="submission" date="2013-03" db="EMBL/GenBank/DDBJ databases">
        <title>The Genome Sequence of Cladophialophora yegresii CBS 114405.</title>
        <authorList>
            <consortium name="The Broad Institute Genomics Platform"/>
            <person name="Cuomo C."/>
            <person name="de Hoog S."/>
            <person name="Gorbushina A."/>
            <person name="Walker B."/>
            <person name="Young S.K."/>
            <person name="Zeng Q."/>
            <person name="Gargeya S."/>
            <person name="Fitzgerald M."/>
            <person name="Haas B."/>
            <person name="Abouelleil A."/>
            <person name="Allen A.W."/>
            <person name="Alvarado L."/>
            <person name="Arachchi H.M."/>
            <person name="Berlin A.M."/>
            <person name="Chapman S.B."/>
            <person name="Gainer-Dewar J."/>
            <person name="Goldberg J."/>
            <person name="Griggs A."/>
            <person name="Gujja S."/>
            <person name="Hansen M."/>
            <person name="Howarth C."/>
            <person name="Imamovic A."/>
            <person name="Ireland A."/>
            <person name="Larimer J."/>
            <person name="McCowan C."/>
            <person name="Murphy C."/>
            <person name="Pearson M."/>
            <person name="Poon T.W."/>
            <person name="Priest M."/>
            <person name="Roberts A."/>
            <person name="Saif S."/>
            <person name="Shea T."/>
            <person name="Sisk P."/>
            <person name="Sykes S."/>
            <person name="Wortman J."/>
            <person name="Nusbaum C."/>
            <person name="Birren B."/>
        </authorList>
    </citation>
    <scope>NUCLEOTIDE SEQUENCE [LARGE SCALE GENOMIC DNA]</scope>
    <source>
        <strain evidence="1 2">CBS 114405</strain>
    </source>
</reference>
<dbReference type="InterPro" id="IPR021660">
    <property type="entry name" value="DUF3253"/>
</dbReference>
<proteinExistence type="predicted"/>
<dbReference type="HOGENOM" id="CLU_136716_0_0_1"/>
<protein>
    <recommendedName>
        <fullName evidence="3">S-adenosylmethionine tRNA ribosyltransferase</fullName>
    </recommendedName>
</protein>
<gene>
    <name evidence="1" type="ORF">A1O7_04513</name>
</gene>
<dbReference type="Pfam" id="PF11625">
    <property type="entry name" value="DUF3253"/>
    <property type="match status" value="1"/>
</dbReference>
<dbReference type="Proteomes" id="UP000019473">
    <property type="component" value="Unassembled WGS sequence"/>
</dbReference>
<evidence type="ECO:0000313" key="2">
    <source>
        <dbReference type="Proteomes" id="UP000019473"/>
    </source>
</evidence>
<feature type="non-terminal residue" evidence="1">
    <location>
        <position position="99"/>
    </location>
</feature>
<dbReference type="InterPro" id="IPR036390">
    <property type="entry name" value="WH_DNA-bd_sf"/>
</dbReference>
<dbReference type="SUPFAM" id="SSF46785">
    <property type="entry name" value="Winged helix' DNA-binding domain"/>
    <property type="match status" value="1"/>
</dbReference>
<comment type="caution">
    <text evidence="1">The sequence shown here is derived from an EMBL/GenBank/DDBJ whole genome shotgun (WGS) entry which is preliminary data.</text>
</comment>
<evidence type="ECO:0000313" key="1">
    <source>
        <dbReference type="EMBL" id="EXJ60361.1"/>
    </source>
</evidence>